<dbReference type="AlphaFoldDB" id="A0A1F7JD74"/>
<organism evidence="2 3">
    <name type="scientific">Candidatus Roizmanbacteria bacterium RIFCSPLOWO2_01_FULL_45_11</name>
    <dbReference type="NCBI Taxonomy" id="1802070"/>
    <lineage>
        <taxon>Bacteria</taxon>
        <taxon>Candidatus Roizmaniibacteriota</taxon>
    </lineage>
</organism>
<accession>A0A1F7JD74</accession>
<sequence>MKWDEAADIRQSLEHILPRIDMPYIDMSHLRCFRSFGSTSRARARIWSFPKIWQQALKLPPHYVIEVISERFDTLSTDDKTRVLIHELLHIPKNFSGALRPHKMHKWRLNDRLVETYFKEYKSSKR</sequence>
<dbReference type="Proteomes" id="UP000178486">
    <property type="component" value="Unassembled WGS sequence"/>
</dbReference>
<evidence type="ECO:0000313" key="3">
    <source>
        <dbReference type="Proteomes" id="UP000178486"/>
    </source>
</evidence>
<reference evidence="2 3" key="1">
    <citation type="journal article" date="2016" name="Nat. Commun.">
        <title>Thousands of microbial genomes shed light on interconnected biogeochemical processes in an aquifer system.</title>
        <authorList>
            <person name="Anantharaman K."/>
            <person name="Brown C.T."/>
            <person name="Hug L.A."/>
            <person name="Sharon I."/>
            <person name="Castelle C.J."/>
            <person name="Probst A.J."/>
            <person name="Thomas B.C."/>
            <person name="Singh A."/>
            <person name="Wilkins M.J."/>
            <person name="Karaoz U."/>
            <person name="Brodie E.L."/>
            <person name="Williams K.H."/>
            <person name="Hubbard S.S."/>
            <person name="Banfield J.F."/>
        </authorList>
    </citation>
    <scope>NUCLEOTIDE SEQUENCE [LARGE SCALE GENOMIC DNA]</scope>
</reference>
<comment type="caution">
    <text evidence="2">The sequence shown here is derived from an EMBL/GenBank/DDBJ whole genome shotgun (WGS) entry which is preliminary data.</text>
</comment>
<proteinExistence type="predicted"/>
<dbReference type="EMBL" id="MGAU01000058">
    <property type="protein sequence ID" value="OGK53563.1"/>
    <property type="molecule type" value="Genomic_DNA"/>
</dbReference>
<dbReference type="Pfam" id="PF18894">
    <property type="entry name" value="PhageMetallopep"/>
    <property type="match status" value="1"/>
</dbReference>
<evidence type="ECO:0000259" key="1">
    <source>
        <dbReference type="Pfam" id="PF18894"/>
    </source>
</evidence>
<dbReference type="InterPro" id="IPR043998">
    <property type="entry name" value="Put_Metallopep"/>
</dbReference>
<feature type="domain" description="Putative phage metallopeptidase" evidence="1">
    <location>
        <begin position="2"/>
        <end position="107"/>
    </location>
</feature>
<name>A0A1F7JD74_9BACT</name>
<protein>
    <recommendedName>
        <fullName evidence="1">Putative phage metallopeptidase domain-containing protein</fullName>
    </recommendedName>
</protein>
<gene>
    <name evidence="2" type="ORF">A3B56_02545</name>
</gene>
<evidence type="ECO:0000313" key="2">
    <source>
        <dbReference type="EMBL" id="OGK53563.1"/>
    </source>
</evidence>